<protein>
    <recommendedName>
        <fullName evidence="4">Secreted protein</fullName>
    </recommendedName>
</protein>
<feature type="chain" id="PRO_5035223466" description="Secreted protein" evidence="1">
    <location>
        <begin position="25"/>
        <end position="103"/>
    </location>
</feature>
<organism evidence="2 3">
    <name type="scientific">Chionoecetes opilio</name>
    <name type="common">Atlantic snow crab</name>
    <name type="synonym">Cancer opilio</name>
    <dbReference type="NCBI Taxonomy" id="41210"/>
    <lineage>
        <taxon>Eukaryota</taxon>
        <taxon>Metazoa</taxon>
        <taxon>Ecdysozoa</taxon>
        <taxon>Arthropoda</taxon>
        <taxon>Crustacea</taxon>
        <taxon>Multicrustacea</taxon>
        <taxon>Malacostraca</taxon>
        <taxon>Eumalacostraca</taxon>
        <taxon>Eucarida</taxon>
        <taxon>Decapoda</taxon>
        <taxon>Pleocyemata</taxon>
        <taxon>Brachyura</taxon>
        <taxon>Eubrachyura</taxon>
        <taxon>Majoidea</taxon>
        <taxon>Majidae</taxon>
        <taxon>Chionoecetes</taxon>
    </lineage>
</organism>
<evidence type="ECO:0000256" key="1">
    <source>
        <dbReference type="SAM" id="SignalP"/>
    </source>
</evidence>
<feature type="signal peptide" evidence="1">
    <location>
        <begin position="1"/>
        <end position="24"/>
    </location>
</feature>
<evidence type="ECO:0000313" key="2">
    <source>
        <dbReference type="EMBL" id="KAG0722708.1"/>
    </source>
</evidence>
<evidence type="ECO:0008006" key="4">
    <source>
        <dbReference type="Google" id="ProtNLM"/>
    </source>
</evidence>
<dbReference type="Proteomes" id="UP000770661">
    <property type="component" value="Unassembled WGS sequence"/>
</dbReference>
<comment type="caution">
    <text evidence="2">The sequence shown here is derived from an EMBL/GenBank/DDBJ whole genome shotgun (WGS) entry which is preliminary data.</text>
</comment>
<keyword evidence="1" id="KW-0732">Signal</keyword>
<sequence>MELFMLYWLSCCGCLSLPGYYVQCLSTVVCCCLGFKGCDRSFRWHSTDTGVLIAVRMMMAGKLYHGSEGKMAEWRPEEYKSYNVKGCFGGHRGYSKGSKDKLC</sequence>
<proteinExistence type="predicted"/>
<gene>
    <name evidence="2" type="ORF">GWK47_043998</name>
</gene>
<name>A0A8J4Y786_CHIOP</name>
<dbReference type="AlphaFoldDB" id="A0A8J4Y786"/>
<reference evidence="2" key="1">
    <citation type="submission" date="2020-07" db="EMBL/GenBank/DDBJ databases">
        <title>The High-quality genome of the commercially important snow crab, Chionoecetes opilio.</title>
        <authorList>
            <person name="Jeong J.-H."/>
            <person name="Ryu S."/>
        </authorList>
    </citation>
    <scope>NUCLEOTIDE SEQUENCE</scope>
    <source>
        <strain evidence="2">MADBK_172401_WGS</strain>
        <tissue evidence="2">Digestive gland</tissue>
    </source>
</reference>
<evidence type="ECO:0000313" key="3">
    <source>
        <dbReference type="Proteomes" id="UP000770661"/>
    </source>
</evidence>
<accession>A0A8J4Y786</accession>
<keyword evidence="3" id="KW-1185">Reference proteome</keyword>
<dbReference type="EMBL" id="JACEEZ010009162">
    <property type="protein sequence ID" value="KAG0722708.1"/>
    <property type="molecule type" value="Genomic_DNA"/>
</dbReference>